<evidence type="ECO:0000256" key="1">
    <source>
        <dbReference type="SAM" id="MobiDB-lite"/>
    </source>
</evidence>
<gene>
    <name evidence="2" type="ORF">Cni_G01086</name>
</gene>
<dbReference type="EMBL" id="CP136890">
    <property type="protein sequence ID" value="WOK92395.1"/>
    <property type="molecule type" value="Genomic_DNA"/>
</dbReference>
<feature type="compositionally biased region" description="Polar residues" evidence="1">
    <location>
        <begin position="104"/>
        <end position="115"/>
    </location>
</feature>
<protein>
    <submittedName>
        <fullName evidence="2">Uncharacterized protein</fullName>
    </submittedName>
</protein>
<dbReference type="AlphaFoldDB" id="A0AAQ3Q0K2"/>
<evidence type="ECO:0000313" key="2">
    <source>
        <dbReference type="EMBL" id="WOK92395.1"/>
    </source>
</evidence>
<dbReference type="Proteomes" id="UP001327560">
    <property type="component" value="Chromosome 1"/>
</dbReference>
<evidence type="ECO:0000313" key="3">
    <source>
        <dbReference type="Proteomes" id="UP001327560"/>
    </source>
</evidence>
<accession>A0AAQ3Q0K2</accession>
<organism evidence="2 3">
    <name type="scientific">Canna indica</name>
    <name type="common">Indian-shot</name>
    <dbReference type="NCBI Taxonomy" id="4628"/>
    <lineage>
        <taxon>Eukaryota</taxon>
        <taxon>Viridiplantae</taxon>
        <taxon>Streptophyta</taxon>
        <taxon>Embryophyta</taxon>
        <taxon>Tracheophyta</taxon>
        <taxon>Spermatophyta</taxon>
        <taxon>Magnoliopsida</taxon>
        <taxon>Liliopsida</taxon>
        <taxon>Zingiberales</taxon>
        <taxon>Cannaceae</taxon>
        <taxon>Canna</taxon>
    </lineage>
</organism>
<reference evidence="2 3" key="1">
    <citation type="submission" date="2023-10" db="EMBL/GenBank/DDBJ databases">
        <title>Chromosome-scale genome assembly provides insights into flower coloration mechanisms of Canna indica.</title>
        <authorList>
            <person name="Li C."/>
        </authorList>
    </citation>
    <scope>NUCLEOTIDE SEQUENCE [LARGE SCALE GENOMIC DNA]</scope>
    <source>
        <tissue evidence="2">Flower</tissue>
    </source>
</reference>
<feature type="region of interest" description="Disordered" evidence="1">
    <location>
        <begin position="104"/>
        <end position="124"/>
    </location>
</feature>
<dbReference type="PANTHER" id="PTHR34570">
    <property type="entry name" value="OS03G0593100 PROTEIN"/>
    <property type="match status" value="1"/>
</dbReference>
<sequence>MGKKNNNPTVTQSSIALLQERFRHLQRVKEMREERENQRSACSQGERLNLNAQCAQPTWFIHPDLVRPSMPLRGPPSCWLDKHGDHTELQALESSLSMSLWPNQTTAQHQVTSNEPDVDTTLHL</sequence>
<dbReference type="PANTHER" id="PTHR34570:SF12">
    <property type="entry name" value="EXPRESSED PROTEIN"/>
    <property type="match status" value="1"/>
</dbReference>
<keyword evidence="3" id="KW-1185">Reference proteome</keyword>
<proteinExistence type="predicted"/>
<name>A0AAQ3Q0K2_9LILI</name>